<dbReference type="Pfam" id="PF00155">
    <property type="entry name" value="Aminotran_1_2"/>
    <property type="match status" value="1"/>
</dbReference>
<dbReference type="GO" id="GO:0009236">
    <property type="term" value="P:cobalamin biosynthetic process"/>
    <property type="evidence" value="ECO:0007669"/>
    <property type="project" value="UniProtKB-UniPathway"/>
</dbReference>
<evidence type="ECO:0000256" key="6">
    <source>
        <dbReference type="ARBA" id="ARBA00022898"/>
    </source>
</evidence>
<dbReference type="Proteomes" id="UP000061603">
    <property type="component" value="Chromosome"/>
</dbReference>
<dbReference type="NCBIfam" id="TIGR01140">
    <property type="entry name" value="L_thr_O3P_dcar"/>
    <property type="match status" value="1"/>
</dbReference>
<comment type="function">
    <text evidence="2">Decarboxylates L-threonine-O-3-phosphate to yield (R)-1-amino-2-propanol O-2-phosphate, the precursor for the linkage between the nucleotide loop and the corrin ring in cobalamin.</text>
</comment>
<name>A0A0C5J8Y5_9PROT</name>
<proteinExistence type="predicted"/>
<keyword evidence="12" id="KW-1185">Reference proteome</keyword>
<evidence type="ECO:0000256" key="9">
    <source>
        <dbReference type="ARBA" id="ARBA00048531"/>
    </source>
</evidence>
<dbReference type="PANTHER" id="PTHR42885:SF1">
    <property type="entry name" value="THREONINE-PHOSPHATE DECARBOXYLASE"/>
    <property type="match status" value="1"/>
</dbReference>
<evidence type="ECO:0000256" key="5">
    <source>
        <dbReference type="ARBA" id="ARBA00022573"/>
    </source>
</evidence>
<dbReference type="PROSITE" id="PS00105">
    <property type="entry name" value="AA_TRANSFER_CLASS_1"/>
    <property type="match status" value="1"/>
</dbReference>
<sequence>MLEHGGRLRVASQHYGIALADWVDLSTGIAPWPYPVPEIPLSAWQRLPEDDDGLVDAAQNYYGAANILPLNGSQAAILALPRLRSAGTVAVLAPSYGEYVPAWRAAGHRVIECAAEDLLKQDGDAVDVIMLANPNNPDGRCFSRAVLLALARRLSEHHGWLIVDEAFADVDDENSLANMAGMAGAENLIVLRSLGKFFGLAGARVGFCIAAPALLARLQEALGPWPLAHPARLIAKAGFGDTAWQAAQKEKLRAASGRLATLLTTNGLPPNGDTALFQYVQYNDAVALYERLAQRGILVRYFAEPSALRFGLPESEAAWARLENALGQCGCPANS</sequence>
<dbReference type="Gene3D" id="3.90.1150.10">
    <property type="entry name" value="Aspartate Aminotransferase, domain 1"/>
    <property type="match status" value="1"/>
</dbReference>
<dbReference type="InterPro" id="IPR015421">
    <property type="entry name" value="PyrdxlP-dep_Trfase_major"/>
</dbReference>
<dbReference type="AlphaFoldDB" id="A0A0C5J8Y5"/>
<dbReference type="UniPathway" id="UPA00148"/>
<evidence type="ECO:0000313" key="11">
    <source>
        <dbReference type="EMBL" id="AJP48440.1"/>
    </source>
</evidence>
<accession>A0A0C5J8Y5</accession>
<evidence type="ECO:0000256" key="2">
    <source>
        <dbReference type="ARBA" id="ARBA00003444"/>
    </source>
</evidence>
<evidence type="ECO:0000256" key="8">
    <source>
        <dbReference type="ARBA" id="ARBA00029996"/>
    </source>
</evidence>
<protein>
    <recommendedName>
        <fullName evidence="4">threonine-phosphate decarboxylase</fullName>
        <ecNumber evidence="4">4.1.1.81</ecNumber>
    </recommendedName>
    <alternativeName>
        <fullName evidence="8">L-threonine-O-3-phosphate decarboxylase</fullName>
    </alternativeName>
</protein>
<dbReference type="CDD" id="cd00609">
    <property type="entry name" value="AAT_like"/>
    <property type="match status" value="1"/>
</dbReference>
<dbReference type="PATRIC" id="fig|1565605.3.peg.1731"/>
<dbReference type="Gene3D" id="3.40.640.10">
    <property type="entry name" value="Type I PLP-dependent aspartate aminotransferase-like (Major domain)"/>
    <property type="match status" value="1"/>
</dbReference>
<dbReference type="EMBL" id="CP010554">
    <property type="protein sequence ID" value="AJP48440.1"/>
    <property type="molecule type" value="Genomic_DNA"/>
</dbReference>
<dbReference type="InterPro" id="IPR004838">
    <property type="entry name" value="NHTrfase_class1_PyrdxlP-BS"/>
</dbReference>
<dbReference type="InterPro" id="IPR015424">
    <property type="entry name" value="PyrdxlP-dep_Trfase"/>
</dbReference>
<dbReference type="GO" id="GO:0048472">
    <property type="term" value="F:threonine-phosphate decarboxylase activity"/>
    <property type="evidence" value="ECO:0007669"/>
    <property type="project" value="UniProtKB-EC"/>
</dbReference>
<dbReference type="HOGENOM" id="CLU_017584_3_4_4"/>
<comment type="cofactor">
    <cofactor evidence="1">
        <name>pyridoxal 5'-phosphate</name>
        <dbReference type="ChEBI" id="CHEBI:597326"/>
    </cofactor>
</comment>
<dbReference type="InterPro" id="IPR004839">
    <property type="entry name" value="Aminotransferase_I/II_large"/>
</dbReference>
<reference evidence="11 12" key="1">
    <citation type="journal article" date="2015" name="Genome Announc.">
        <title>Complete Genome Sequence of a Novel Bacterium within the Family Rhodocyclaceae That Degrades Polycyclic Aromatic Hydrocarbons.</title>
        <authorList>
            <person name="Singleton D.R."/>
            <person name="Dickey A.N."/>
            <person name="Scholl E.H."/>
            <person name="Wright F.A."/>
            <person name="Aitken M.D."/>
        </authorList>
    </citation>
    <scope>NUCLEOTIDE SEQUENCE [LARGE SCALE GENOMIC DNA]</scope>
    <source>
        <strain evidence="12">PG1-Ca6</strain>
    </source>
</reference>
<dbReference type="SUPFAM" id="SSF53383">
    <property type="entry name" value="PLP-dependent transferases"/>
    <property type="match status" value="1"/>
</dbReference>
<dbReference type="RefSeq" id="WP_202634361.1">
    <property type="nucleotide sequence ID" value="NZ_CP010554.1"/>
</dbReference>
<evidence type="ECO:0000256" key="1">
    <source>
        <dbReference type="ARBA" id="ARBA00001933"/>
    </source>
</evidence>
<dbReference type="InterPro" id="IPR005860">
    <property type="entry name" value="CobD"/>
</dbReference>
<dbReference type="EC" id="4.1.1.81" evidence="4"/>
<dbReference type="PANTHER" id="PTHR42885">
    <property type="entry name" value="HISTIDINOL-PHOSPHATE AMINOTRANSFERASE-RELATED"/>
    <property type="match status" value="1"/>
</dbReference>
<organism evidence="11 12">
    <name type="scientific">Rugosibacter aromaticivorans</name>
    <dbReference type="NCBI Taxonomy" id="1565605"/>
    <lineage>
        <taxon>Bacteria</taxon>
        <taxon>Pseudomonadati</taxon>
        <taxon>Pseudomonadota</taxon>
        <taxon>Betaproteobacteria</taxon>
        <taxon>Nitrosomonadales</taxon>
        <taxon>Sterolibacteriaceae</taxon>
        <taxon>Rugosibacter</taxon>
    </lineage>
</organism>
<keyword evidence="6" id="KW-0663">Pyridoxal phosphate</keyword>
<comment type="catalytic activity">
    <reaction evidence="9">
        <text>O-phospho-L-threonine + H(+) = (R)-1-aminopropan-2-yl phosphate + CO2</text>
        <dbReference type="Rhea" id="RHEA:11492"/>
        <dbReference type="ChEBI" id="CHEBI:15378"/>
        <dbReference type="ChEBI" id="CHEBI:16526"/>
        <dbReference type="ChEBI" id="CHEBI:58563"/>
        <dbReference type="ChEBI" id="CHEBI:58675"/>
        <dbReference type="EC" id="4.1.1.81"/>
    </reaction>
</comment>
<keyword evidence="5" id="KW-0169">Cobalamin biosynthesis</keyword>
<comment type="pathway">
    <text evidence="3">Cofactor biosynthesis; adenosylcobalamin biosynthesis.</text>
</comment>
<dbReference type="STRING" id="1565605.PG1C_08165"/>
<gene>
    <name evidence="11" type="ORF">PG1C_08165</name>
</gene>
<evidence type="ECO:0000256" key="3">
    <source>
        <dbReference type="ARBA" id="ARBA00004953"/>
    </source>
</evidence>
<keyword evidence="7 11" id="KW-0456">Lyase</keyword>
<evidence type="ECO:0000256" key="4">
    <source>
        <dbReference type="ARBA" id="ARBA00012285"/>
    </source>
</evidence>
<dbReference type="GO" id="GO:0030170">
    <property type="term" value="F:pyridoxal phosphate binding"/>
    <property type="evidence" value="ECO:0007669"/>
    <property type="project" value="InterPro"/>
</dbReference>
<feature type="domain" description="Aminotransferase class I/classII large" evidence="10">
    <location>
        <begin position="61"/>
        <end position="312"/>
    </location>
</feature>
<dbReference type="InterPro" id="IPR015422">
    <property type="entry name" value="PyrdxlP-dep_Trfase_small"/>
</dbReference>
<evidence type="ECO:0000313" key="12">
    <source>
        <dbReference type="Proteomes" id="UP000061603"/>
    </source>
</evidence>
<evidence type="ECO:0000256" key="7">
    <source>
        <dbReference type="ARBA" id="ARBA00023239"/>
    </source>
</evidence>
<dbReference type="KEGG" id="rbu:PG1C_08165"/>
<evidence type="ECO:0000259" key="10">
    <source>
        <dbReference type="Pfam" id="PF00155"/>
    </source>
</evidence>